<dbReference type="OrthoDB" id="1645851at2"/>
<name>A0A415PN55_9FIRM</name>
<dbReference type="AlphaFoldDB" id="A0A415PN55"/>
<keyword evidence="1" id="KW-0175">Coiled coil</keyword>
<reference evidence="2 3" key="1">
    <citation type="submission" date="2018-08" db="EMBL/GenBank/DDBJ databases">
        <title>A genome reference for cultivated species of the human gut microbiota.</title>
        <authorList>
            <person name="Zou Y."/>
            <person name="Xue W."/>
            <person name="Luo G."/>
        </authorList>
    </citation>
    <scope>NUCLEOTIDE SEQUENCE [LARGE SCALE GENOMIC DNA]</scope>
    <source>
        <strain evidence="2 3">AF35-6BH</strain>
    </source>
</reference>
<sequence>MAIYDILCQKKDCRKQQEGVCDFNGYLEDYVANLDRDDEAHDVLSALSAIDPSLKVIVGLGLNINKEAIANQIIHYKDSFKLPDGMIRCPYIIYGKSDDEQRAIIVTLGDRAQYIIAKALYFVMSEPDNEYEGTRNEMIAFAANEEHLETLIESTRVFFMEHKKAGSLQRRLDMLMFESYDEMYEEAKRIADEQSEQMGELLAQAEDKALCINQLIVKWFLMKKFSYVQYMIDKNNLNVIHGGNVKRQRQVAKEKADNISFVSFTQLWKIIRQNAWR</sequence>
<evidence type="ECO:0000313" key="2">
    <source>
        <dbReference type="EMBL" id="RHM14128.1"/>
    </source>
</evidence>
<dbReference type="Proteomes" id="UP000284868">
    <property type="component" value="Unassembled WGS sequence"/>
</dbReference>
<organism evidence="2 3">
    <name type="scientific">Amedibacillus dolichus</name>
    <dbReference type="NCBI Taxonomy" id="31971"/>
    <lineage>
        <taxon>Bacteria</taxon>
        <taxon>Bacillati</taxon>
        <taxon>Bacillota</taxon>
        <taxon>Erysipelotrichia</taxon>
        <taxon>Erysipelotrichales</taxon>
        <taxon>Erysipelotrichaceae</taxon>
        <taxon>Amedibacillus</taxon>
    </lineage>
</organism>
<keyword evidence="3" id="KW-1185">Reference proteome</keyword>
<evidence type="ECO:0000313" key="3">
    <source>
        <dbReference type="Proteomes" id="UP000284868"/>
    </source>
</evidence>
<dbReference type="RefSeq" id="WP_118365360.1">
    <property type="nucleotide sequence ID" value="NZ_QRPK01000009.1"/>
</dbReference>
<feature type="coiled-coil region" evidence="1">
    <location>
        <begin position="177"/>
        <end position="204"/>
    </location>
</feature>
<accession>A0A415PN55</accession>
<dbReference type="EMBL" id="QRPK01000009">
    <property type="protein sequence ID" value="RHM14128.1"/>
    <property type="molecule type" value="Genomic_DNA"/>
</dbReference>
<protein>
    <submittedName>
        <fullName evidence="2">Uncharacterized protein</fullName>
    </submittedName>
</protein>
<evidence type="ECO:0000256" key="1">
    <source>
        <dbReference type="SAM" id="Coils"/>
    </source>
</evidence>
<proteinExistence type="predicted"/>
<gene>
    <name evidence="2" type="ORF">DWZ83_03240</name>
</gene>
<comment type="caution">
    <text evidence="2">The sequence shown here is derived from an EMBL/GenBank/DDBJ whole genome shotgun (WGS) entry which is preliminary data.</text>
</comment>